<accession>A0A497YSL7</accession>
<evidence type="ECO:0000313" key="2">
    <source>
        <dbReference type="EMBL" id="RLJ97632.1"/>
    </source>
</evidence>
<feature type="chain" id="PRO_5019711483" description="Invasion protein IalB" evidence="1">
    <location>
        <begin position="22"/>
        <end position="173"/>
    </location>
</feature>
<comment type="caution">
    <text evidence="2">The sequence shown here is derived from an EMBL/GenBank/DDBJ whole genome shotgun (WGS) entry which is preliminary data.</text>
</comment>
<proteinExistence type="predicted"/>
<dbReference type="OrthoDB" id="7711367at2"/>
<sequence length="173" mass="18642">MKHAAIFAAVAISAYATVAAAKDPVPASSDNFEIYSEVEGWTVYADNDSGTCLIEKVFESGNVMQMGLTKNQKHGYLGVFTQADIDIKNRQKIEIAIDDFVYEGRAKGIKSKKLADDYSGGYIVVKDANMATAVAEGQTLIAFPKKSANFIVDLTGTKKAMEEGRKCNLALAS</sequence>
<protein>
    <recommendedName>
        <fullName evidence="4">Invasion protein IalB</fullName>
    </recommendedName>
</protein>
<reference evidence="2 3" key="1">
    <citation type="submission" date="2018-10" db="EMBL/GenBank/DDBJ databases">
        <title>Genomic Encyclopedia of Archaeal and Bacterial Type Strains, Phase II (KMG-II): from individual species to whole genera.</title>
        <authorList>
            <person name="Goeker M."/>
        </authorList>
    </citation>
    <scope>NUCLEOTIDE SEQUENCE [LARGE SCALE GENOMIC DNA]</scope>
    <source>
        <strain evidence="2 3">DSM 29317</strain>
    </source>
</reference>
<name>A0A497YSL7_9RHOB</name>
<organism evidence="2 3">
    <name type="scientific">Ruegeria conchae</name>
    <dbReference type="NCBI Taxonomy" id="981384"/>
    <lineage>
        <taxon>Bacteria</taxon>
        <taxon>Pseudomonadati</taxon>
        <taxon>Pseudomonadota</taxon>
        <taxon>Alphaproteobacteria</taxon>
        <taxon>Rhodobacterales</taxon>
        <taxon>Roseobacteraceae</taxon>
        <taxon>Ruegeria</taxon>
    </lineage>
</organism>
<gene>
    <name evidence="2" type="ORF">CLV75_4430</name>
</gene>
<dbReference type="EMBL" id="RCCT01000011">
    <property type="protein sequence ID" value="RLJ97632.1"/>
    <property type="molecule type" value="Genomic_DNA"/>
</dbReference>
<dbReference type="Proteomes" id="UP000271700">
    <property type="component" value="Unassembled WGS sequence"/>
</dbReference>
<feature type="signal peptide" evidence="1">
    <location>
        <begin position="1"/>
        <end position="21"/>
    </location>
</feature>
<evidence type="ECO:0008006" key="4">
    <source>
        <dbReference type="Google" id="ProtNLM"/>
    </source>
</evidence>
<dbReference type="AlphaFoldDB" id="A0A497YSL7"/>
<keyword evidence="1" id="KW-0732">Signal</keyword>
<keyword evidence="3" id="KW-1185">Reference proteome</keyword>
<dbReference type="RefSeq" id="WP_010443845.1">
    <property type="nucleotide sequence ID" value="NZ_AEYW01000028.1"/>
</dbReference>
<evidence type="ECO:0000256" key="1">
    <source>
        <dbReference type="SAM" id="SignalP"/>
    </source>
</evidence>
<evidence type="ECO:0000313" key="3">
    <source>
        <dbReference type="Proteomes" id="UP000271700"/>
    </source>
</evidence>